<reference evidence="2 3" key="1">
    <citation type="submission" date="2023-08" db="EMBL/GenBank/DDBJ databases">
        <title>Pathogen: clinical or host-associated sample.</title>
        <authorList>
            <person name="Hergert J."/>
            <person name="Casey R."/>
            <person name="Wagner J."/>
            <person name="Young E.L."/>
            <person name="Oakeson K.F."/>
        </authorList>
    </citation>
    <scope>NUCLEOTIDE SEQUENCE [LARGE SCALE GENOMIC DNA]</scope>
    <source>
        <strain evidence="2 3">1760953</strain>
    </source>
</reference>
<protein>
    <recommendedName>
        <fullName evidence="4">DUF1344 domain-containing protein</fullName>
    </recommendedName>
</protein>
<dbReference type="EMBL" id="CP132302">
    <property type="protein sequence ID" value="WLR98944.1"/>
    <property type="molecule type" value="Genomic_DNA"/>
</dbReference>
<dbReference type="RefSeq" id="WP_134650693.1">
    <property type="nucleotide sequence ID" value="NZ_CP132302.1"/>
</dbReference>
<feature type="signal peptide" evidence="1">
    <location>
        <begin position="1"/>
        <end position="21"/>
    </location>
</feature>
<dbReference type="AlphaFoldDB" id="A0AA50H9G1"/>
<name>A0AA50H9G1_9HYPH</name>
<accession>A0AA50H9G1</accession>
<evidence type="ECO:0000313" key="2">
    <source>
        <dbReference type="EMBL" id="WLR98944.1"/>
    </source>
</evidence>
<evidence type="ECO:0000313" key="3">
    <source>
        <dbReference type="Proteomes" id="UP001234585"/>
    </source>
</evidence>
<organism evidence="2 3">
    <name type="scientific">Shinella sumterensis</name>
    <dbReference type="NCBI Taxonomy" id="1967501"/>
    <lineage>
        <taxon>Bacteria</taxon>
        <taxon>Pseudomonadati</taxon>
        <taxon>Pseudomonadota</taxon>
        <taxon>Alphaproteobacteria</taxon>
        <taxon>Hyphomicrobiales</taxon>
        <taxon>Rhizobiaceae</taxon>
        <taxon>Shinella</taxon>
    </lineage>
</organism>
<dbReference type="Proteomes" id="UP001234585">
    <property type="component" value="Chromosome"/>
</dbReference>
<evidence type="ECO:0008006" key="4">
    <source>
        <dbReference type="Google" id="ProtNLM"/>
    </source>
</evidence>
<sequence length="81" mass="8127">MNTVALSTAALALLVAGSASAASLSGIVQDYDARTGVIRLQDGKSVALPVSVPVPANLTSGASVNILLNADNNEPRAVLVR</sequence>
<keyword evidence="3" id="KW-1185">Reference proteome</keyword>
<gene>
    <name evidence="2" type="ORF">Q9313_07970</name>
</gene>
<feature type="chain" id="PRO_5041426002" description="DUF1344 domain-containing protein" evidence="1">
    <location>
        <begin position="22"/>
        <end position="81"/>
    </location>
</feature>
<proteinExistence type="predicted"/>
<evidence type="ECO:0000256" key="1">
    <source>
        <dbReference type="SAM" id="SignalP"/>
    </source>
</evidence>
<keyword evidence="1" id="KW-0732">Signal</keyword>